<feature type="transmembrane region" description="Helical" evidence="6">
    <location>
        <begin position="365"/>
        <end position="386"/>
    </location>
</feature>
<evidence type="ECO:0000313" key="10">
    <source>
        <dbReference type="Proteomes" id="UP000561178"/>
    </source>
</evidence>
<evidence type="ECO:0000313" key="9">
    <source>
        <dbReference type="EMBL" id="NXI81829.1"/>
    </source>
</evidence>
<feature type="compositionally biased region" description="Polar residues" evidence="7">
    <location>
        <begin position="790"/>
        <end position="806"/>
    </location>
</feature>
<evidence type="ECO:0000256" key="4">
    <source>
        <dbReference type="ARBA" id="ARBA00022989"/>
    </source>
</evidence>
<feature type="non-terminal residue" evidence="9">
    <location>
        <position position="1182"/>
    </location>
</feature>
<organism evidence="9 10">
    <name type="scientific">Rhipidura dahli</name>
    <dbReference type="NCBI Taxonomy" id="667186"/>
    <lineage>
        <taxon>Eukaryota</taxon>
        <taxon>Metazoa</taxon>
        <taxon>Chordata</taxon>
        <taxon>Craniata</taxon>
        <taxon>Vertebrata</taxon>
        <taxon>Euteleostomi</taxon>
        <taxon>Archelosauria</taxon>
        <taxon>Archosauria</taxon>
        <taxon>Dinosauria</taxon>
        <taxon>Saurischia</taxon>
        <taxon>Theropoda</taxon>
        <taxon>Coelurosauria</taxon>
        <taxon>Aves</taxon>
        <taxon>Neognathae</taxon>
        <taxon>Neoaves</taxon>
        <taxon>Telluraves</taxon>
        <taxon>Australaves</taxon>
        <taxon>Passeriformes</taxon>
        <taxon>Rhipiduridae</taxon>
        <taxon>Rhipidura</taxon>
    </lineage>
</organism>
<feature type="transmembrane region" description="Helical" evidence="6">
    <location>
        <begin position="314"/>
        <end position="336"/>
    </location>
</feature>
<dbReference type="PANTHER" id="PTHR12372">
    <property type="entry name" value="PECANEX"/>
    <property type="match status" value="1"/>
</dbReference>
<feature type="transmembrane region" description="Helical" evidence="6">
    <location>
        <begin position="291"/>
        <end position="308"/>
    </location>
</feature>
<feature type="transmembrane region" description="Helical" evidence="6">
    <location>
        <begin position="74"/>
        <end position="94"/>
    </location>
</feature>
<keyword evidence="10" id="KW-1185">Reference proteome</keyword>
<name>A0A7K9W9W6_9PASS</name>
<evidence type="ECO:0000256" key="6">
    <source>
        <dbReference type="RuleBase" id="RU367089"/>
    </source>
</evidence>
<feature type="transmembrane region" description="Helical" evidence="6">
    <location>
        <begin position="212"/>
        <end position="232"/>
    </location>
</feature>
<comment type="similarity">
    <text evidence="2 6">Belongs to the pecanex family.</text>
</comment>
<dbReference type="InterPro" id="IPR007735">
    <property type="entry name" value="Pecanex_C"/>
</dbReference>
<feature type="region of interest" description="Disordered" evidence="7">
    <location>
        <begin position="789"/>
        <end position="817"/>
    </location>
</feature>
<accession>A0A7K9W9W6</accession>
<dbReference type="AlphaFoldDB" id="A0A7K9W9W6"/>
<feature type="transmembrane region" description="Helical" evidence="6">
    <location>
        <begin position="453"/>
        <end position="473"/>
    </location>
</feature>
<feature type="transmembrane region" description="Helical" evidence="6">
    <location>
        <begin position="574"/>
        <end position="596"/>
    </location>
</feature>
<protein>
    <recommendedName>
        <fullName evidence="6">Pecanex-like protein</fullName>
    </recommendedName>
</protein>
<comment type="subcellular location">
    <subcellularLocation>
        <location evidence="1 6">Membrane</location>
        <topology evidence="1 6">Multi-pass membrane protein</topology>
    </subcellularLocation>
</comment>
<feature type="non-terminal residue" evidence="9">
    <location>
        <position position="1"/>
    </location>
</feature>
<feature type="transmembrane region" description="Helical" evidence="6">
    <location>
        <begin position="39"/>
        <end position="62"/>
    </location>
</feature>
<dbReference type="InterPro" id="IPR039797">
    <property type="entry name" value="Pecanex"/>
</dbReference>
<sequence length="1182" mass="133051">MGPDVPLLNDYKQEFFLKRFPQTVLGGPRFKLGYCAPPYIYVNQIILFLTPWVWGGVGTLLYQLGVMKDYCTAALSGGLMFVTALALQMTNLYAKQKTVTVERMQIQNTLTDEDEFEFSSCVGSETVKFIIPGKKYIINTVFHSLLAGVLCGLGTWYLLPNRITLLYSNIGGTIVIFVFGWVTICIGEYSLIINTATETATFQALDTYEITALMRPFYIFVFIAVDLAHRFAVNAPILEQTNQILHILFLFLPFLWAMGILPPLDALFLWGMEQLLEFGLGGSPMSSNTKLLVMFLISAGTAIASYFIPSPLGVILFMTGFGFILSLNLSEIGFAFKHTMISHLASSKSKNMHRGLRIQFGWREFIFYVTVLTFALTEASLLHQFAGSSSFSQASPQAVASYILILLLVIMWILREIQRVYLFGIFRNPFYPKDVRTVAVFMEKQRRLMKVGVVRRILLTLVSPFAMIAFLSLDHSLQNLHSVSVSIGFTRIFRMVWQSTENALLDMVVVSAAQMLMFNPDLWWNKSLDTGIKLLLVGLLRDRLLQFISKLHFAIAILLTSWTEKKQRRKSSAALIALNVAFFPVLLGLVAVSALLSSPLLPLFTLPVFLVGFPRPLRSWPGPVGGTACVCSDTVYYRQLVPSLAGALQTALAAGGLGLSLPGSHYLCRFQDRLMWILVLEKGFTYCGVNIKGLELQETSCHAAEAHRVDEIFEMAFEHQEHTRILSPNPHFGHILTPCTVVPVRLYSDARNVLSGIIDSHEHLKHLKDDFVKVLVWMLVQYCYKKSKTWESPGSANKNKQGSFPENHTGAVKGSRALGEEDSFSVDTVEDWTDDSDIFDFEPSSRTRDRKEAGQLELTSKVHLSIPGSVETQSQDFLQEMSPEDKLSRAVVLGLPALDKGRQPEVLPRVEFSCSYSELLSIPEEWRTAPVPSSKVSEMRQRFPEEWYHFVLSQLDFFHLKEKPSSLLTDLMQDKALKDLYIHGVLSCCFGLFGLDNTVPAPSHVFRAYTGGIPWSAGLDWLTGKPELFQLALKAFRYTFKLMLDKASLGPVEDFKELVNYLEEYESDWYIGLVSDLEWQQAVLQEKPYLFSLGHDPSMGIYTGRVLTLQELLVQVGKLNAEAVRGQWANLSWELLYATNDDEERYSIQAHPALLRNLTVQAADPPLGYPVYSSQLLQLPLF</sequence>
<evidence type="ECO:0000259" key="8">
    <source>
        <dbReference type="Pfam" id="PF05041"/>
    </source>
</evidence>
<feature type="transmembrane region" description="Helical" evidence="6">
    <location>
        <begin position="244"/>
        <end position="270"/>
    </location>
</feature>
<dbReference type="Proteomes" id="UP000561178">
    <property type="component" value="Unassembled WGS sequence"/>
</dbReference>
<feature type="transmembrane region" description="Helical" evidence="6">
    <location>
        <begin position="398"/>
        <end position="414"/>
    </location>
</feature>
<dbReference type="Pfam" id="PF05041">
    <property type="entry name" value="Pecanex_C"/>
    <property type="match status" value="1"/>
</dbReference>
<comment type="caution">
    <text evidence="9">The sequence shown here is derived from an EMBL/GenBank/DDBJ whole genome shotgun (WGS) entry which is preliminary data.</text>
</comment>
<gene>
    <name evidence="9" type="primary">Pcnx4</name>
    <name evidence="9" type="ORF">RHIDAH_R13978</name>
</gene>
<evidence type="ECO:0000256" key="1">
    <source>
        <dbReference type="ARBA" id="ARBA00004141"/>
    </source>
</evidence>
<keyword evidence="5 6" id="KW-0472">Membrane</keyword>
<dbReference type="PANTHER" id="PTHR12372:SF6">
    <property type="entry name" value="PECANEX-LIKE PROTEIN 4"/>
    <property type="match status" value="1"/>
</dbReference>
<proteinExistence type="inferred from homology"/>
<reference evidence="9 10" key="1">
    <citation type="submission" date="2019-09" db="EMBL/GenBank/DDBJ databases">
        <title>Bird 10,000 Genomes (B10K) Project - Family phase.</title>
        <authorList>
            <person name="Zhang G."/>
        </authorList>
    </citation>
    <scope>NUCLEOTIDE SEQUENCE [LARGE SCALE GENOMIC DNA]</scope>
    <source>
        <strain evidence="9">B10K-DU-001-49</strain>
        <tissue evidence="9">Muscle</tissue>
    </source>
</reference>
<evidence type="ECO:0000256" key="3">
    <source>
        <dbReference type="ARBA" id="ARBA00022692"/>
    </source>
</evidence>
<feature type="transmembrane region" description="Helical" evidence="6">
    <location>
        <begin position="544"/>
        <end position="562"/>
    </location>
</feature>
<dbReference type="GO" id="GO:0016020">
    <property type="term" value="C:membrane"/>
    <property type="evidence" value="ECO:0007669"/>
    <property type="project" value="UniProtKB-SubCell"/>
</dbReference>
<feature type="domain" description="Pecanex C-terminal" evidence="8">
    <location>
        <begin position="1021"/>
        <end position="1176"/>
    </location>
</feature>
<evidence type="ECO:0000256" key="2">
    <source>
        <dbReference type="ARBA" id="ARBA00010170"/>
    </source>
</evidence>
<evidence type="ECO:0000256" key="5">
    <source>
        <dbReference type="ARBA" id="ARBA00023136"/>
    </source>
</evidence>
<keyword evidence="4 6" id="KW-1133">Transmembrane helix</keyword>
<evidence type="ECO:0000256" key="7">
    <source>
        <dbReference type="SAM" id="MobiDB-lite"/>
    </source>
</evidence>
<feature type="transmembrane region" description="Helical" evidence="6">
    <location>
        <begin position="136"/>
        <end position="159"/>
    </location>
</feature>
<dbReference type="EMBL" id="VXAC01004001">
    <property type="protein sequence ID" value="NXI81829.1"/>
    <property type="molecule type" value="Genomic_DNA"/>
</dbReference>
<feature type="transmembrane region" description="Helical" evidence="6">
    <location>
        <begin position="165"/>
        <end position="191"/>
    </location>
</feature>
<keyword evidence="3 6" id="KW-0812">Transmembrane</keyword>